<keyword evidence="4" id="KW-1185">Reference proteome</keyword>
<protein>
    <recommendedName>
        <fullName evidence="2">G-patch domain-containing protein</fullName>
    </recommendedName>
</protein>
<feature type="compositionally biased region" description="Basic and acidic residues" evidence="1">
    <location>
        <begin position="399"/>
        <end position="411"/>
    </location>
</feature>
<dbReference type="OrthoDB" id="498592at2759"/>
<sequence length="411" mass="45356">MKVPTHDAAPGAKSYGGMGERVLRAMGWSKCARPTTEATDATDDRRRDARPRREERRLTARERPRARDRGDGLGKRRHGRAEAIEVVKREDNAGVGKRKTRYAWDEKWWEGTYANAASKIARVVGGEEDGKTTSSTSTSGRDGDSSESEDSSEDEVAARLGTATGRDGVAFSGSKSDLQLMRELAEDNHRGSTFGGRVGKLERIAKFEAEQLAKYGIQRGSASAPAAAETKKKPKEKSKKDKKKRKSDGEGAVETTVRPSGVSYEGEKSLSTKLSDWWTRAGFAWGGLVGSKRERDLNDDGAADDEDGADRAKRGKGFTENDQEALFKSAHETNVAKGTKRGLGGRGVLKSEWTGVRRTDFGDDDDDDVAKNDARRKNEKAKKEKKEKKDKKEKKQKKEKKEKSRTVEVAR</sequence>
<gene>
    <name evidence="3" type="ORF">OSTLU_92965</name>
</gene>
<feature type="region of interest" description="Disordered" evidence="1">
    <location>
        <begin position="26"/>
        <end position="97"/>
    </location>
</feature>
<dbReference type="PROSITE" id="PS50174">
    <property type="entry name" value="G_PATCH"/>
    <property type="match status" value="1"/>
</dbReference>
<feature type="compositionally biased region" description="Basic and acidic residues" evidence="1">
    <location>
        <begin position="369"/>
        <end position="384"/>
    </location>
</feature>
<dbReference type="HOGENOM" id="CLU_676790_0_0_1"/>
<dbReference type="STRING" id="436017.A4RZK8"/>
<feature type="compositionally biased region" description="Basic residues" evidence="1">
    <location>
        <begin position="232"/>
        <end position="246"/>
    </location>
</feature>
<feature type="compositionally biased region" description="Basic and acidic residues" evidence="1">
    <location>
        <begin position="42"/>
        <end position="92"/>
    </location>
</feature>
<reference evidence="3 4" key="1">
    <citation type="journal article" date="2007" name="Proc. Natl. Acad. Sci. U.S.A.">
        <title>The tiny eukaryote Ostreococcus provides genomic insights into the paradox of plankton speciation.</title>
        <authorList>
            <person name="Palenik B."/>
            <person name="Grimwood J."/>
            <person name="Aerts A."/>
            <person name="Rouze P."/>
            <person name="Salamov A."/>
            <person name="Putnam N."/>
            <person name="Dupont C."/>
            <person name="Jorgensen R."/>
            <person name="Derelle E."/>
            <person name="Rombauts S."/>
            <person name="Zhou K."/>
            <person name="Otillar R."/>
            <person name="Merchant S.S."/>
            <person name="Podell S."/>
            <person name="Gaasterland T."/>
            <person name="Napoli C."/>
            <person name="Gendler K."/>
            <person name="Manuell A."/>
            <person name="Tai V."/>
            <person name="Vallon O."/>
            <person name="Piganeau G."/>
            <person name="Jancek S."/>
            <person name="Heijde M."/>
            <person name="Jabbari K."/>
            <person name="Bowler C."/>
            <person name="Lohr M."/>
            <person name="Robbens S."/>
            <person name="Werner G."/>
            <person name="Dubchak I."/>
            <person name="Pazour G.J."/>
            <person name="Ren Q."/>
            <person name="Paulsen I."/>
            <person name="Delwiche C."/>
            <person name="Schmutz J."/>
            <person name="Rokhsar D."/>
            <person name="Van de Peer Y."/>
            <person name="Moreau H."/>
            <person name="Grigoriev I.V."/>
        </authorList>
    </citation>
    <scope>NUCLEOTIDE SEQUENCE [LARGE SCALE GENOMIC DNA]</scope>
    <source>
        <strain evidence="3 4">CCE9901</strain>
    </source>
</reference>
<name>A4RZK8_OSTLU</name>
<dbReference type="Pfam" id="PF01585">
    <property type="entry name" value="G-patch"/>
    <property type="match status" value="1"/>
</dbReference>
<dbReference type="Proteomes" id="UP000001568">
    <property type="component" value="Chromosome 7"/>
</dbReference>
<feature type="region of interest" description="Disordered" evidence="1">
    <location>
        <begin position="289"/>
        <end position="411"/>
    </location>
</feature>
<dbReference type="GO" id="GO:0003676">
    <property type="term" value="F:nucleic acid binding"/>
    <property type="evidence" value="ECO:0007669"/>
    <property type="project" value="InterPro"/>
</dbReference>
<feature type="compositionally biased region" description="Acidic residues" evidence="1">
    <location>
        <begin position="299"/>
        <end position="308"/>
    </location>
</feature>
<dbReference type="SMART" id="SM00443">
    <property type="entry name" value="G_patch"/>
    <property type="match status" value="1"/>
</dbReference>
<dbReference type="KEGG" id="olu:OSTLU_92965"/>
<dbReference type="PANTHER" id="PTHR23149">
    <property type="entry name" value="G PATCH DOMAIN CONTAINING PROTEIN"/>
    <property type="match status" value="1"/>
</dbReference>
<evidence type="ECO:0000313" key="4">
    <source>
        <dbReference type="Proteomes" id="UP000001568"/>
    </source>
</evidence>
<feature type="region of interest" description="Disordered" evidence="1">
    <location>
        <begin position="216"/>
        <end position="268"/>
    </location>
</feature>
<accession>A4RZK8</accession>
<feature type="compositionally biased region" description="Basic residues" evidence="1">
    <location>
        <begin position="385"/>
        <end position="398"/>
    </location>
</feature>
<organism evidence="3 4">
    <name type="scientific">Ostreococcus lucimarinus (strain CCE9901)</name>
    <dbReference type="NCBI Taxonomy" id="436017"/>
    <lineage>
        <taxon>Eukaryota</taxon>
        <taxon>Viridiplantae</taxon>
        <taxon>Chlorophyta</taxon>
        <taxon>Mamiellophyceae</taxon>
        <taxon>Mamiellales</taxon>
        <taxon>Bathycoccaceae</taxon>
        <taxon>Ostreococcus</taxon>
    </lineage>
</organism>
<proteinExistence type="predicted"/>
<dbReference type="InterPro" id="IPR000467">
    <property type="entry name" value="G_patch_dom"/>
</dbReference>
<dbReference type="EMBL" id="CP000587">
    <property type="protein sequence ID" value="ABO97106.1"/>
    <property type="molecule type" value="Genomic_DNA"/>
</dbReference>
<dbReference type="OMA" id="ESHEHEQ"/>
<dbReference type="GeneID" id="5002748"/>
<dbReference type="RefSeq" id="XP_001418813.1">
    <property type="nucleotide sequence ID" value="XM_001418776.1"/>
</dbReference>
<feature type="compositionally biased region" description="Acidic residues" evidence="1">
    <location>
        <begin position="145"/>
        <end position="155"/>
    </location>
</feature>
<dbReference type="eggNOG" id="ENOG502S801">
    <property type="taxonomic scope" value="Eukaryota"/>
</dbReference>
<dbReference type="Gramene" id="ABO97106">
    <property type="protein sequence ID" value="ABO97106"/>
    <property type="gene ID" value="OSTLU_92965"/>
</dbReference>
<feature type="region of interest" description="Disordered" evidence="1">
    <location>
        <begin position="121"/>
        <end position="174"/>
    </location>
</feature>
<dbReference type="InterPro" id="IPR050656">
    <property type="entry name" value="PINX1"/>
</dbReference>
<feature type="domain" description="G-patch" evidence="2">
    <location>
        <begin position="15"/>
        <end position="100"/>
    </location>
</feature>
<evidence type="ECO:0000256" key="1">
    <source>
        <dbReference type="SAM" id="MobiDB-lite"/>
    </source>
</evidence>
<evidence type="ECO:0000313" key="3">
    <source>
        <dbReference type="EMBL" id="ABO97106.1"/>
    </source>
</evidence>
<dbReference type="AlphaFoldDB" id="A4RZK8"/>
<evidence type="ECO:0000259" key="2">
    <source>
        <dbReference type="PROSITE" id="PS50174"/>
    </source>
</evidence>